<proteinExistence type="predicted"/>
<feature type="non-terminal residue" evidence="2">
    <location>
        <position position="1"/>
    </location>
</feature>
<reference evidence="2 3" key="1">
    <citation type="submission" date="2020-05" db="EMBL/GenBank/DDBJ databases">
        <title>WGS assembly of Panicum virgatum.</title>
        <authorList>
            <person name="Lovell J.T."/>
            <person name="Jenkins J."/>
            <person name="Shu S."/>
            <person name="Juenger T.E."/>
            <person name="Schmutz J."/>
        </authorList>
    </citation>
    <scope>NUCLEOTIDE SEQUENCE [LARGE SCALE GENOMIC DNA]</scope>
    <source>
        <strain evidence="3">cv. AP13</strain>
    </source>
</reference>
<comment type="caution">
    <text evidence="2">The sequence shown here is derived from an EMBL/GenBank/DDBJ whole genome shotgun (WGS) entry which is preliminary data.</text>
</comment>
<feature type="chain" id="PRO_5035713568" evidence="1">
    <location>
        <begin position="28"/>
        <end position="80"/>
    </location>
</feature>
<evidence type="ECO:0000313" key="3">
    <source>
        <dbReference type="Proteomes" id="UP000823388"/>
    </source>
</evidence>
<sequence>TQEKRCPGARHSVFFAVLALLGSCTHAEYCEYHRIKMPDCKRSSCNESCHLHYSNKHITDAYCTGKLFDSYCNCMVCDYK</sequence>
<dbReference type="AlphaFoldDB" id="A0A8T0PG36"/>
<name>A0A8T0PG36_PANVG</name>
<dbReference type="Proteomes" id="UP000823388">
    <property type="component" value="Chromosome 8K"/>
</dbReference>
<organism evidence="2 3">
    <name type="scientific">Panicum virgatum</name>
    <name type="common">Blackwell switchgrass</name>
    <dbReference type="NCBI Taxonomy" id="38727"/>
    <lineage>
        <taxon>Eukaryota</taxon>
        <taxon>Viridiplantae</taxon>
        <taxon>Streptophyta</taxon>
        <taxon>Embryophyta</taxon>
        <taxon>Tracheophyta</taxon>
        <taxon>Spermatophyta</taxon>
        <taxon>Magnoliopsida</taxon>
        <taxon>Liliopsida</taxon>
        <taxon>Poales</taxon>
        <taxon>Poaceae</taxon>
        <taxon>PACMAD clade</taxon>
        <taxon>Panicoideae</taxon>
        <taxon>Panicodae</taxon>
        <taxon>Paniceae</taxon>
        <taxon>Panicinae</taxon>
        <taxon>Panicum</taxon>
        <taxon>Panicum sect. Hiantes</taxon>
    </lineage>
</organism>
<feature type="signal peptide" evidence="1">
    <location>
        <begin position="1"/>
        <end position="27"/>
    </location>
</feature>
<dbReference type="EMBL" id="CM029051">
    <property type="protein sequence ID" value="KAG2560873.1"/>
    <property type="molecule type" value="Genomic_DNA"/>
</dbReference>
<keyword evidence="1" id="KW-0732">Signal</keyword>
<keyword evidence="3" id="KW-1185">Reference proteome</keyword>
<evidence type="ECO:0000313" key="2">
    <source>
        <dbReference type="EMBL" id="KAG2560873.1"/>
    </source>
</evidence>
<gene>
    <name evidence="2" type="ORF">PVAP13_8KG091015</name>
</gene>
<evidence type="ECO:0000256" key="1">
    <source>
        <dbReference type="SAM" id="SignalP"/>
    </source>
</evidence>
<accession>A0A8T0PG36</accession>
<protein>
    <submittedName>
        <fullName evidence="2">Uncharacterized protein</fullName>
    </submittedName>
</protein>